<feature type="domain" description="AB hydrolase-1" evidence="1">
    <location>
        <begin position="37"/>
        <end position="262"/>
    </location>
</feature>
<dbReference type="EMBL" id="VICE01000066">
    <property type="protein sequence ID" value="TQD46327.1"/>
    <property type="molecule type" value="Genomic_DNA"/>
</dbReference>
<dbReference type="InterPro" id="IPR029058">
    <property type="entry name" value="AB_hydrolase_fold"/>
</dbReference>
<dbReference type="GO" id="GO:0016020">
    <property type="term" value="C:membrane"/>
    <property type="evidence" value="ECO:0007669"/>
    <property type="project" value="TreeGrafter"/>
</dbReference>
<dbReference type="InterPro" id="IPR050266">
    <property type="entry name" value="AB_hydrolase_sf"/>
</dbReference>
<reference evidence="2 3" key="1">
    <citation type="submission" date="2019-06" db="EMBL/GenBank/DDBJ databases">
        <title>Lysobacter alkalisoli sp. nov. isolated from saline soil.</title>
        <authorList>
            <person name="Sun J.-Q."/>
            <person name="Xu L."/>
        </authorList>
    </citation>
    <scope>NUCLEOTIDE SEQUENCE [LARGE SCALE GENOMIC DNA]</scope>
    <source>
        <strain evidence="2 3">JCM 31130</strain>
    </source>
</reference>
<protein>
    <submittedName>
        <fullName evidence="2">Alpha/beta hydrolase</fullName>
    </submittedName>
</protein>
<dbReference type="GO" id="GO:0046464">
    <property type="term" value="P:acylglycerol catabolic process"/>
    <property type="evidence" value="ECO:0007669"/>
    <property type="project" value="TreeGrafter"/>
</dbReference>
<dbReference type="GO" id="GO:0047372">
    <property type="term" value="F:monoacylglycerol lipase activity"/>
    <property type="evidence" value="ECO:0007669"/>
    <property type="project" value="TreeGrafter"/>
</dbReference>
<dbReference type="SUPFAM" id="SSF53474">
    <property type="entry name" value="alpha/beta-Hydrolases"/>
    <property type="match status" value="1"/>
</dbReference>
<proteinExistence type="predicted"/>
<sequence>MSPALEATTHHVDVAGVRAAYRSIGEGPVLLMANRFRGTLDTWDPRFLDALARERRVIVFDFPGVGYSDGEIPDDIALASAFIDGLASALGLDRFALLGWSWGGLAVQAYLLEHGQRLTHAVLLATNPPGELQIPLQPSFLERALKPVNDLEDEYVLFHVPDSEHSRARARASFGRIHAREGVVDRIPSSPDQFQRYFAAAAGFHADPGDRRGRLGAAGLPLLVLCGDHDSSTAGGNWFPLIGALPDARFVYYGDTGHAPHHQYPEIVADAILGFLSEARG</sequence>
<dbReference type="PRINTS" id="PR00111">
    <property type="entry name" value="ABHYDROLASE"/>
</dbReference>
<dbReference type="PANTHER" id="PTHR43798">
    <property type="entry name" value="MONOACYLGLYCEROL LIPASE"/>
    <property type="match status" value="1"/>
</dbReference>
<organism evidence="2 3">
    <name type="scientific">Marilutibacter aestuarii</name>
    <dbReference type="NCBI Taxonomy" id="1706195"/>
    <lineage>
        <taxon>Bacteria</taxon>
        <taxon>Pseudomonadati</taxon>
        <taxon>Pseudomonadota</taxon>
        <taxon>Gammaproteobacteria</taxon>
        <taxon>Lysobacterales</taxon>
        <taxon>Lysobacteraceae</taxon>
        <taxon>Marilutibacter</taxon>
    </lineage>
</organism>
<dbReference type="Gene3D" id="3.40.50.1820">
    <property type="entry name" value="alpha/beta hydrolase"/>
    <property type="match status" value="1"/>
</dbReference>
<dbReference type="Proteomes" id="UP000318212">
    <property type="component" value="Unassembled WGS sequence"/>
</dbReference>
<evidence type="ECO:0000259" key="1">
    <source>
        <dbReference type="Pfam" id="PF00561"/>
    </source>
</evidence>
<dbReference type="AlphaFoldDB" id="A0A508AA73"/>
<dbReference type="OrthoDB" id="7958481at2"/>
<dbReference type="InterPro" id="IPR000073">
    <property type="entry name" value="AB_hydrolase_1"/>
</dbReference>
<name>A0A508AA73_9GAMM</name>
<evidence type="ECO:0000313" key="2">
    <source>
        <dbReference type="EMBL" id="TQD46327.1"/>
    </source>
</evidence>
<gene>
    <name evidence="2" type="ORF">FKV25_06665</name>
</gene>
<dbReference type="RefSeq" id="WP_141518012.1">
    <property type="nucleotide sequence ID" value="NZ_VICE01000066.1"/>
</dbReference>
<dbReference type="Pfam" id="PF00561">
    <property type="entry name" value="Abhydrolase_1"/>
    <property type="match status" value="1"/>
</dbReference>
<comment type="caution">
    <text evidence="2">The sequence shown here is derived from an EMBL/GenBank/DDBJ whole genome shotgun (WGS) entry which is preliminary data.</text>
</comment>
<accession>A0A508AA73</accession>
<dbReference type="PANTHER" id="PTHR43798:SF5">
    <property type="entry name" value="MONOACYLGLYCEROL LIPASE ABHD6"/>
    <property type="match status" value="1"/>
</dbReference>
<keyword evidence="2" id="KW-0378">Hydrolase</keyword>
<evidence type="ECO:0000313" key="3">
    <source>
        <dbReference type="Proteomes" id="UP000318212"/>
    </source>
</evidence>
<keyword evidence="3" id="KW-1185">Reference proteome</keyword>